<accession>A0A672HU15</accession>
<dbReference type="InterPro" id="IPR041425">
    <property type="entry name" value="C3/4/5_MG1"/>
</dbReference>
<dbReference type="InterPro" id="IPR002890">
    <property type="entry name" value="MG2"/>
</dbReference>
<dbReference type="InterPro" id="IPR041555">
    <property type="entry name" value="MG3"/>
</dbReference>
<dbReference type="PANTHER" id="PTHR11412">
    <property type="entry name" value="MACROGLOBULIN / COMPLEMENT"/>
    <property type="match status" value="1"/>
</dbReference>
<organism evidence="4 5">
    <name type="scientific">Salarias fasciatus</name>
    <name type="common">Jewelled blenny</name>
    <name type="synonym">Blennius fasciatus</name>
    <dbReference type="NCBI Taxonomy" id="181472"/>
    <lineage>
        <taxon>Eukaryota</taxon>
        <taxon>Metazoa</taxon>
        <taxon>Chordata</taxon>
        <taxon>Craniata</taxon>
        <taxon>Vertebrata</taxon>
        <taxon>Euteleostomi</taxon>
        <taxon>Actinopterygii</taxon>
        <taxon>Neopterygii</taxon>
        <taxon>Teleostei</taxon>
        <taxon>Neoteleostei</taxon>
        <taxon>Acanthomorphata</taxon>
        <taxon>Ovalentaria</taxon>
        <taxon>Blenniimorphae</taxon>
        <taxon>Blenniiformes</taxon>
        <taxon>Blennioidei</taxon>
        <taxon>Blenniidae</taxon>
        <taxon>Salariinae</taxon>
        <taxon>Salarias</taxon>
    </lineage>
</organism>
<feature type="domain" description="Macroglobulin" evidence="1">
    <location>
        <begin position="130"/>
        <end position="230"/>
    </location>
</feature>
<evidence type="ECO:0000313" key="4">
    <source>
        <dbReference type="Ensembl" id="ENSSFAP00005032487.1"/>
    </source>
</evidence>
<dbReference type="Proteomes" id="UP000472267">
    <property type="component" value="Unassembled WGS sequence"/>
</dbReference>
<dbReference type="InParanoid" id="A0A672HU15"/>
<dbReference type="Ensembl" id="ENSSFAT00005033639.1">
    <property type="protein sequence ID" value="ENSSFAP00005032487.1"/>
    <property type="gene ID" value="ENSSFAG00005016433.1"/>
</dbReference>
<dbReference type="Gene3D" id="2.60.40.1940">
    <property type="match status" value="1"/>
</dbReference>
<dbReference type="InterPro" id="IPR050473">
    <property type="entry name" value="A2M/Complement_sys"/>
</dbReference>
<feature type="domain" description="Complement C3/4/5 macroglobulin" evidence="2">
    <location>
        <begin position="27"/>
        <end position="124"/>
    </location>
</feature>
<reference evidence="4" key="2">
    <citation type="submission" date="2025-09" db="UniProtKB">
        <authorList>
            <consortium name="Ensembl"/>
        </authorList>
    </citation>
    <scope>IDENTIFICATION</scope>
</reference>
<dbReference type="OMA" id="KFFHIND"/>
<protein>
    <recommendedName>
        <fullName evidence="6">Macroglobulin domain-containing protein</fullName>
    </recommendedName>
</protein>
<feature type="domain" description="Macroglobulin" evidence="3">
    <location>
        <begin position="233"/>
        <end position="314"/>
    </location>
</feature>
<evidence type="ECO:0008006" key="6">
    <source>
        <dbReference type="Google" id="ProtNLM"/>
    </source>
</evidence>
<keyword evidence="5" id="KW-1185">Reference proteome</keyword>
<dbReference type="Pfam" id="PF17791">
    <property type="entry name" value="MG3"/>
    <property type="match status" value="1"/>
</dbReference>
<evidence type="ECO:0000259" key="2">
    <source>
        <dbReference type="Pfam" id="PF17790"/>
    </source>
</evidence>
<dbReference type="Gene3D" id="2.60.40.1930">
    <property type="match status" value="2"/>
</dbReference>
<evidence type="ECO:0000259" key="3">
    <source>
        <dbReference type="Pfam" id="PF17791"/>
    </source>
</evidence>
<proteinExistence type="predicted"/>
<evidence type="ECO:0000259" key="1">
    <source>
        <dbReference type="Pfam" id="PF01835"/>
    </source>
</evidence>
<dbReference type="PANTHER" id="PTHR11412:SF81">
    <property type="entry name" value="COMPLEMENT C3"/>
    <property type="match status" value="1"/>
</dbReference>
<dbReference type="GO" id="GO:0004866">
    <property type="term" value="F:endopeptidase inhibitor activity"/>
    <property type="evidence" value="ECO:0007669"/>
    <property type="project" value="InterPro"/>
</dbReference>
<reference evidence="4" key="1">
    <citation type="submission" date="2025-08" db="UniProtKB">
        <authorList>
            <consortium name="Ensembl"/>
        </authorList>
    </citation>
    <scope>IDENTIFICATION</scope>
</reference>
<name>A0A672HU15_SALFA</name>
<evidence type="ECO:0000313" key="5">
    <source>
        <dbReference type="Proteomes" id="UP000472267"/>
    </source>
</evidence>
<sequence length="350" mass="39223">MRRMRKTLLPLLSTSRFSVLSPLCSKVMSAPNLLRVETTENIFVECQDCTGGDISVQINVMNHPTKTQFLDFTSVTLTRQNNYQMFGQVRVPAAAFSKDPSVKQYVYLQAQFDDQLLEKVVLVSFQSGHIFIQTDKTVYTPDSRVLYRMFAVTPQMEPVERDPRTRYEADVTVEIVTPDGIIFPLDPVSLRSGIHSDAYQLPKIASPGLWKVVARFQNNPQQSYSADFEVKEDVLPSFEVKLKPQVSSFYVDSSDLTVDIRATYLSGGAVDGTAYAVFGVTQDGQKKGFAASLQKLPVQRGEGRAVLKREHITQTFPNIQELAGDSIFVHVSVLTKLGKRPGRLLMQLNE</sequence>
<dbReference type="AlphaFoldDB" id="A0A672HU15"/>
<dbReference type="Pfam" id="PF17790">
    <property type="entry name" value="MG1"/>
    <property type="match status" value="1"/>
</dbReference>
<dbReference type="Pfam" id="PF01835">
    <property type="entry name" value="MG2"/>
    <property type="match status" value="1"/>
</dbReference>